<dbReference type="CDD" id="cd05121">
    <property type="entry name" value="ABC1_ADCK3-like"/>
    <property type="match status" value="1"/>
</dbReference>
<dbReference type="GO" id="GO:0005524">
    <property type="term" value="F:ATP binding"/>
    <property type="evidence" value="ECO:0007669"/>
    <property type="project" value="InterPro"/>
</dbReference>
<dbReference type="InterPro" id="IPR011009">
    <property type="entry name" value="Kinase-like_dom_sf"/>
</dbReference>
<keyword evidence="5" id="KW-1185">Reference proteome</keyword>
<reference evidence="4" key="2">
    <citation type="submission" date="2020-11" db="EMBL/GenBank/DDBJ databases">
        <authorList>
            <person name="Cecchin M."/>
            <person name="Marcolungo L."/>
            <person name="Rossato M."/>
            <person name="Girolomoni L."/>
            <person name="Cosentino E."/>
            <person name="Cuine S."/>
            <person name="Li-Beisson Y."/>
            <person name="Delledonne M."/>
            <person name="Ballottari M."/>
        </authorList>
    </citation>
    <scope>NUCLEOTIDE SEQUENCE</scope>
    <source>
        <strain evidence="4">211/11P</strain>
        <tissue evidence="4">Whole cell</tissue>
    </source>
</reference>
<organism evidence="4 5">
    <name type="scientific">Chlorella vulgaris</name>
    <name type="common">Green alga</name>
    <dbReference type="NCBI Taxonomy" id="3077"/>
    <lineage>
        <taxon>Eukaryota</taxon>
        <taxon>Viridiplantae</taxon>
        <taxon>Chlorophyta</taxon>
        <taxon>core chlorophytes</taxon>
        <taxon>Trebouxiophyceae</taxon>
        <taxon>Chlorellales</taxon>
        <taxon>Chlorellaceae</taxon>
        <taxon>Chlorella clade</taxon>
        <taxon>Chlorella</taxon>
    </lineage>
</organism>
<sequence>MNERCARSLAGGASTSGRASQHFAPLVRAPAAAQPRHRASRRGLTVQVRAAATVVERPFWQNLPWFSTQRDAYEQLQMEMGYCNIRQQYSPELVRQRAIGSPKAFVALMGRGTQIGTEVGRFLFALWADGLSGQADDSVTVKKRATELRDLLTRLGPTFIKAGQVLANRPDILREDYMNELCVLQDDVPPFADEQAFGLIEASLGRPLGEVFSSISERPIAAASLGQVYKAVLRDTGEEVAVKVQRPGVEPLIFRDIFIFRTLGSFINGWSLRRLGCNAELIVDEFGEKLLEELDYVQEARNILDFYANFEGDPLVKIPWVRRDLSGPQVLVMEWIDGIRCTDVDAIKASGLDLPSFIRTGVVSGLRQLLEFGLFHGDPHPGNIFALRDGRIAYVDFGNVAELSQSNKEILIDAVVHAVNKDYPGMAGDFIKLGFLAQGTNVQPLVPALEKIWADSLGQSLADFNFRTVTSKFNELVYQYPIRIPERYSLVIRSLLTQEGICLTLNPEFHFLEVAYPYVARRLLTDEDPALRSRLVQVLFSDNRFQWDRLENLLRLAKEGIGGPGGVGAAALPGGLDLSATVTDGARVVLLDDELRRQLLRAFTEDDRLHVEELARLFRMVQSDIDMPRMVQSGVRQLPTLARQLALGWSDKVLAS</sequence>
<reference evidence="4" key="1">
    <citation type="journal article" date="2019" name="Plant J.">
        <title>Chlorella vulgaris genome assembly and annotation reveals the molecular basis for metabolic acclimation to high light conditions.</title>
        <authorList>
            <person name="Cecchin M."/>
            <person name="Marcolungo L."/>
            <person name="Rossato M."/>
            <person name="Girolomoni L."/>
            <person name="Cosentino E."/>
            <person name="Cuine S."/>
            <person name="Li-Beisson Y."/>
            <person name="Delledonne M."/>
            <person name="Ballottari M."/>
        </authorList>
    </citation>
    <scope>NUCLEOTIDE SEQUENCE</scope>
    <source>
        <strain evidence="4">211/11P</strain>
    </source>
</reference>
<feature type="region of interest" description="Disordered" evidence="2">
    <location>
        <begin position="1"/>
        <end position="21"/>
    </location>
</feature>
<comment type="caution">
    <text evidence="4">The sequence shown here is derived from an EMBL/GenBank/DDBJ whole genome shotgun (WGS) entry which is preliminary data.</text>
</comment>
<dbReference type="SUPFAM" id="SSF56112">
    <property type="entry name" value="Protein kinase-like (PK-like)"/>
    <property type="match status" value="1"/>
</dbReference>
<evidence type="ECO:0000313" key="5">
    <source>
        <dbReference type="Proteomes" id="UP001055712"/>
    </source>
</evidence>
<gene>
    <name evidence="4" type="ORF">D9Q98_009785</name>
</gene>
<protein>
    <recommendedName>
        <fullName evidence="3">Protein kinase domain-containing protein</fullName>
    </recommendedName>
</protein>
<evidence type="ECO:0000313" key="4">
    <source>
        <dbReference type="EMBL" id="KAI3423951.1"/>
    </source>
</evidence>
<evidence type="ECO:0000256" key="1">
    <source>
        <dbReference type="ARBA" id="ARBA00009670"/>
    </source>
</evidence>
<comment type="similarity">
    <text evidence="1">Belongs to the protein kinase superfamily. ADCK protein kinase family.</text>
</comment>
<dbReference type="PROSITE" id="PS50011">
    <property type="entry name" value="PROTEIN_KINASE_DOM"/>
    <property type="match status" value="1"/>
</dbReference>
<name>A0A9D4YSF1_CHLVU</name>
<dbReference type="PANTHER" id="PTHR10566">
    <property type="entry name" value="CHAPERONE-ACTIVITY OF BC1 COMPLEX CABC1 -RELATED"/>
    <property type="match status" value="1"/>
</dbReference>
<dbReference type="GO" id="GO:0004672">
    <property type="term" value="F:protein kinase activity"/>
    <property type="evidence" value="ECO:0007669"/>
    <property type="project" value="InterPro"/>
</dbReference>
<feature type="domain" description="Protein kinase" evidence="3">
    <location>
        <begin position="214"/>
        <end position="545"/>
    </location>
</feature>
<dbReference type="PANTHER" id="PTHR10566:SF53">
    <property type="entry name" value="PROTEIN ACTIVITY OF BC1 COMPLEX KINASE 1, CHLOROPLASTIC"/>
    <property type="match status" value="1"/>
</dbReference>
<proteinExistence type="inferred from homology"/>
<dbReference type="InterPro" id="IPR000719">
    <property type="entry name" value="Prot_kinase_dom"/>
</dbReference>
<accession>A0A9D4YSF1</accession>
<dbReference type="EMBL" id="SIDB01000014">
    <property type="protein sequence ID" value="KAI3423951.1"/>
    <property type="molecule type" value="Genomic_DNA"/>
</dbReference>
<dbReference type="Gene3D" id="1.10.510.10">
    <property type="entry name" value="Transferase(Phosphotransferase) domain 1"/>
    <property type="match status" value="1"/>
</dbReference>
<dbReference type="AlphaFoldDB" id="A0A9D4YSF1"/>
<dbReference type="InterPro" id="IPR004147">
    <property type="entry name" value="ABC1_dom"/>
</dbReference>
<evidence type="ECO:0000259" key="3">
    <source>
        <dbReference type="PROSITE" id="PS50011"/>
    </source>
</evidence>
<dbReference type="Proteomes" id="UP001055712">
    <property type="component" value="Unassembled WGS sequence"/>
</dbReference>
<evidence type="ECO:0000256" key="2">
    <source>
        <dbReference type="SAM" id="MobiDB-lite"/>
    </source>
</evidence>
<dbReference type="InterPro" id="IPR050154">
    <property type="entry name" value="UbiB_kinase"/>
</dbReference>
<dbReference type="Pfam" id="PF03109">
    <property type="entry name" value="ABC1"/>
    <property type="match status" value="1"/>
</dbReference>
<dbReference type="OrthoDB" id="427480at2759"/>